<reference evidence="4" key="1">
    <citation type="journal article" date="2014" name="Nat. Commun.">
        <title>The rainbow trout genome provides novel insights into evolution after whole-genome duplication in vertebrates.</title>
        <authorList>
            <person name="Berthelot C."/>
            <person name="Brunet F."/>
            <person name="Chalopin D."/>
            <person name="Juanchich A."/>
            <person name="Bernard M."/>
            <person name="Noel B."/>
            <person name="Bento P."/>
            <person name="Da Silva C."/>
            <person name="Labadie K."/>
            <person name="Alberti A."/>
            <person name="Aury J.M."/>
            <person name="Louis A."/>
            <person name="Dehais P."/>
            <person name="Bardou P."/>
            <person name="Montfort J."/>
            <person name="Klopp C."/>
            <person name="Cabau C."/>
            <person name="Gaspin C."/>
            <person name="Thorgaard G.H."/>
            <person name="Boussaha M."/>
            <person name="Quillet E."/>
            <person name="Guyomard R."/>
            <person name="Galiana D."/>
            <person name="Bobe J."/>
            <person name="Volff J.N."/>
            <person name="Genet C."/>
            <person name="Wincker P."/>
            <person name="Jaillon O."/>
            <person name="Roest Crollius H."/>
            <person name="Guiguen Y."/>
        </authorList>
    </citation>
    <scope>NUCLEOTIDE SEQUENCE [LARGE SCALE GENOMIC DNA]</scope>
</reference>
<dbReference type="PANTHER" id="PTHR22826">
    <property type="entry name" value="RHO GUANINE EXCHANGE FACTOR-RELATED"/>
    <property type="match status" value="1"/>
</dbReference>
<dbReference type="FunFam" id="1.20.58.60:FF:000034">
    <property type="entry name" value="kalirin isoform X2"/>
    <property type="match status" value="1"/>
</dbReference>
<feature type="region of interest" description="Disordered" evidence="2">
    <location>
        <begin position="435"/>
        <end position="457"/>
    </location>
</feature>
<dbReference type="Pfam" id="PF13716">
    <property type="entry name" value="CRAL_TRIO_2"/>
    <property type="match status" value="1"/>
</dbReference>
<dbReference type="GO" id="GO:0019898">
    <property type="term" value="C:extrinsic component of membrane"/>
    <property type="evidence" value="ECO:0007669"/>
    <property type="project" value="TreeGrafter"/>
</dbReference>
<dbReference type="SUPFAM" id="SSF46966">
    <property type="entry name" value="Spectrin repeat"/>
    <property type="match status" value="2"/>
</dbReference>
<dbReference type="Proteomes" id="UP000193380">
    <property type="component" value="Unassembled WGS sequence"/>
</dbReference>
<protein>
    <recommendedName>
        <fullName evidence="3">CRAL-TRIO domain-containing protein</fullName>
    </recommendedName>
</protein>
<name>A0A060XP67_ONCMY</name>
<evidence type="ECO:0000313" key="5">
    <source>
        <dbReference type="Proteomes" id="UP000193380"/>
    </source>
</evidence>
<evidence type="ECO:0000313" key="4">
    <source>
        <dbReference type="EMBL" id="CDQ81393.1"/>
    </source>
</evidence>
<sequence length="457" mass="51431">MVCFDSLSPSSLPAFSTSHSPSSLFLYLPLTILPLSLPPPLSHPLTLSLPPLPLLPSLSLPRSPLSSSSCHTIHSHSFATTFLLPPPPPPSPRSSEEVIQHGFTVIVDMRGSKWDSIKSLLKILQESFPCCIHIALIIKPDNFWQKQRTNFGSSKFEFETTMVSLEGLSKVVDPSQLTSDFEGSLEYNHDEWIEVRVAFEEFTGHAGHMLSRLEEMQEVVARKDFPTDLDGARRMIEEHATLKKKVIKAPIEELDTEGQRLLQRIQSSESYRNSNASGVCNADTQGLVPRVATLLDKLHSTRQHLHQAWHIRKLQLDQCFQLRLFEQDAEKMFDWIMANKGLFLAGYTEIGNNHPHAMELQTQHNHFAMNCMNVYVNINRIMSVGNRLLESGHYASVQIKQISGQLEAEWKAFAAALDERSTLLEMSAAFHQKCDQVGGGGTDTRHTQEHIRGRPIN</sequence>
<dbReference type="InterPro" id="IPR036865">
    <property type="entry name" value="CRAL-TRIO_dom_sf"/>
</dbReference>
<dbReference type="GO" id="GO:0005737">
    <property type="term" value="C:cytoplasm"/>
    <property type="evidence" value="ECO:0007669"/>
    <property type="project" value="TreeGrafter"/>
</dbReference>
<evidence type="ECO:0000259" key="3">
    <source>
        <dbReference type="Pfam" id="PF13716"/>
    </source>
</evidence>
<dbReference type="GO" id="GO:0005085">
    <property type="term" value="F:guanyl-nucleotide exchange factor activity"/>
    <property type="evidence" value="ECO:0007669"/>
    <property type="project" value="UniProtKB-KW"/>
</dbReference>
<proteinExistence type="predicted"/>
<dbReference type="Gene3D" id="1.20.58.60">
    <property type="match status" value="1"/>
</dbReference>
<evidence type="ECO:0000256" key="2">
    <source>
        <dbReference type="SAM" id="MobiDB-lite"/>
    </source>
</evidence>
<dbReference type="GO" id="GO:0007411">
    <property type="term" value="P:axon guidance"/>
    <property type="evidence" value="ECO:0007669"/>
    <property type="project" value="TreeGrafter"/>
</dbReference>
<dbReference type="AlphaFoldDB" id="A0A060XP67"/>
<dbReference type="SUPFAM" id="SSF52087">
    <property type="entry name" value="CRAL/TRIO domain"/>
    <property type="match status" value="1"/>
</dbReference>
<feature type="compositionally biased region" description="Basic and acidic residues" evidence="2">
    <location>
        <begin position="443"/>
        <end position="457"/>
    </location>
</feature>
<dbReference type="InterPro" id="IPR001251">
    <property type="entry name" value="CRAL-TRIO_dom"/>
</dbReference>
<dbReference type="Pfam" id="PF00435">
    <property type="entry name" value="Spectrin"/>
    <property type="match status" value="1"/>
</dbReference>
<dbReference type="EMBL" id="FR905752">
    <property type="protein sequence ID" value="CDQ81393.1"/>
    <property type="molecule type" value="Genomic_DNA"/>
</dbReference>
<accession>A0A060XP67</accession>
<evidence type="ECO:0000256" key="1">
    <source>
        <dbReference type="ARBA" id="ARBA00022658"/>
    </source>
</evidence>
<organism evidence="4 5">
    <name type="scientific">Oncorhynchus mykiss</name>
    <name type="common">Rainbow trout</name>
    <name type="synonym">Salmo gairdneri</name>
    <dbReference type="NCBI Taxonomy" id="8022"/>
    <lineage>
        <taxon>Eukaryota</taxon>
        <taxon>Metazoa</taxon>
        <taxon>Chordata</taxon>
        <taxon>Craniata</taxon>
        <taxon>Vertebrata</taxon>
        <taxon>Euteleostomi</taxon>
        <taxon>Actinopterygii</taxon>
        <taxon>Neopterygii</taxon>
        <taxon>Teleostei</taxon>
        <taxon>Protacanthopterygii</taxon>
        <taxon>Salmoniformes</taxon>
        <taxon>Salmonidae</taxon>
        <taxon>Salmoninae</taxon>
        <taxon>Oncorhynchus</taxon>
    </lineage>
</organism>
<feature type="domain" description="CRAL-TRIO" evidence="3">
    <location>
        <begin position="96"/>
        <end position="190"/>
    </location>
</feature>
<dbReference type="PANTHER" id="PTHR22826:SF106">
    <property type="entry name" value="TRIO, ISOFORM A"/>
    <property type="match status" value="1"/>
</dbReference>
<reference evidence="4" key="2">
    <citation type="submission" date="2014-03" db="EMBL/GenBank/DDBJ databases">
        <authorList>
            <person name="Genoscope - CEA"/>
        </authorList>
    </citation>
    <scope>NUCLEOTIDE SEQUENCE</scope>
</reference>
<dbReference type="InterPro" id="IPR051336">
    <property type="entry name" value="RhoGEF_Guanine_NuclExch_SF"/>
</dbReference>
<dbReference type="STRING" id="8022.A0A060XP67"/>
<dbReference type="InterPro" id="IPR018159">
    <property type="entry name" value="Spectrin/alpha-actinin"/>
</dbReference>
<dbReference type="Gene3D" id="3.40.525.10">
    <property type="entry name" value="CRAL-TRIO lipid binding domain"/>
    <property type="match status" value="1"/>
</dbReference>
<dbReference type="InterPro" id="IPR002017">
    <property type="entry name" value="Spectrin_repeat"/>
</dbReference>
<dbReference type="CDD" id="cd00176">
    <property type="entry name" value="SPEC"/>
    <property type="match status" value="1"/>
</dbReference>
<gene>
    <name evidence="4" type="ORF">GSONMT00004261001</name>
</gene>
<dbReference type="CDD" id="cd00170">
    <property type="entry name" value="SEC14"/>
    <property type="match status" value="1"/>
</dbReference>
<dbReference type="SMART" id="SM00150">
    <property type="entry name" value="SPEC"/>
    <property type="match status" value="2"/>
</dbReference>
<dbReference type="PaxDb" id="8022-A0A060XP67"/>
<keyword evidence="1" id="KW-0344">Guanine-nucleotide releasing factor</keyword>